<evidence type="ECO:0000256" key="7">
    <source>
        <dbReference type="PIRSR" id="PIRSR600246-3"/>
    </source>
</evidence>
<dbReference type="PANTHER" id="PTHR30546:SF23">
    <property type="entry name" value="FLAVOPROTEIN-LIKE PROTEIN YCP4-RELATED"/>
    <property type="match status" value="1"/>
</dbReference>
<dbReference type="EMBL" id="LHPG02000010">
    <property type="protein sequence ID" value="PRW51183.1"/>
    <property type="molecule type" value="Genomic_DNA"/>
</dbReference>
<evidence type="ECO:0000256" key="4">
    <source>
        <dbReference type="ARBA" id="ARBA00047678"/>
    </source>
</evidence>
<dbReference type="GO" id="GO:0003955">
    <property type="term" value="F:NAD(P)H dehydrogenase (quinone) activity"/>
    <property type="evidence" value="ECO:0007669"/>
    <property type="project" value="UniProtKB-EC"/>
</dbReference>
<dbReference type="Proteomes" id="UP000239899">
    <property type="component" value="Unassembled WGS sequence"/>
</dbReference>
<evidence type="ECO:0000256" key="3">
    <source>
        <dbReference type="ARBA" id="ARBA00012648"/>
    </source>
</evidence>
<comment type="similarity">
    <text evidence="1">Belongs to the WrbA family.</text>
</comment>
<feature type="compositionally biased region" description="Low complexity" evidence="8">
    <location>
        <begin position="174"/>
        <end position="209"/>
    </location>
</feature>
<feature type="domain" description="Flavodoxin-like" evidence="9">
    <location>
        <begin position="311"/>
        <end position="499"/>
    </location>
</feature>
<dbReference type="InterPro" id="IPR000246">
    <property type="entry name" value="Peptidase_T2"/>
</dbReference>
<feature type="compositionally biased region" description="Low complexity" evidence="8">
    <location>
        <begin position="235"/>
        <end position="245"/>
    </location>
</feature>
<dbReference type="Pfam" id="PF01112">
    <property type="entry name" value="Asparaginase_2"/>
    <property type="match status" value="2"/>
</dbReference>
<dbReference type="InterPro" id="IPR029039">
    <property type="entry name" value="Flavoprotein-like_sf"/>
</dbReference>
<feature type="site" description="Cleavage; by autolysis" evidence="7">
    <location>
        <begin position="252"/>
        <end position="253"/>
    </location>
</feature>
<dbReference type="NCBIfam" id="TIGR01755">
    <property type="entry name" value="flav_wrbA"/>
    <property type="match status" value="1"/>
</dbReference>
<feature type="region of interest" description="Disordered" evidence="8">
    <location>
        <begin position="163"/>
        <end position="245"/>
    </location>
</feature>
<organism evidence="10 11">
    <name type="scientific">Chlorella sorokiniana</name>
    <name type="common">Freshwater green alga</name>
    <dbReference type="NCBI Taxonomy" id="3076"/>
    <lineage>
        <taxon>Eukaryota</taxon>
        <taxon>Viridiplantae</taxon>
        <taxon>Chlorophyta</taxon>
        <taxon>core chlorophytes</taxon>
        <taxon>Trebouxiophyceae</taxon>
        <taxon>Chlorellales</taxon>
        <taxon>Chlorellaceae</taxon>
        <taxon>Chlorella clade</taxon>
        <taxon>Chlorella</taxon>
    </lineage>
</organism>
<dbReference type="GO" id="GO:0010181">
    <property type="term" value="F:FMN binding"/>
    <property type="evidence" value="ECO:0007669"/>
    <property type="project" value="InterPro"/>
</dbReference>
<protein>
    <recommendedName>
        <fullName evidence="3">NAD(P)H dehydrogenase (quinone)</fullName>
        <ecNumber evidence="3">1.6.5.2</ecNumber>
    </recommendedName>
</protein>
<dbReference type="Gene3D" id="3.60.20.30">
    <property type="entry name" value="(Glycosyl)asparaginase"/>
    <property type="match status" value="1"/>
</dbReference>
<dbReference type="STRING" id="3076.A0A2P6TPD1"/>
<dbReference type="InterPro" id="IPR029055">
    <property type="entry name" value="Ntn_hydrolases_N"/>
</dbReference>
<evidence type="ECO:0000259" key="9">
    <source>
        <dbReference type="PROSITE" id="PS50902"/>
    </source>
</evidence>
<keyword evidence="11" id="KW-1185">Reference proteome</keyword>
<dbReference type="GO" id="GO:0016020">
    <property type="term" value="C:membrane"/>
    <property type="evidence" value="ECO:0007669"/>
    <property type="project" value="TreeGrafter"/>
</dbReference>
<dbReference type="PROSITE" id="PS50902">
    <property type="entry name" value="FLAVODOXIN_LIKE"/>
    <property type="match status" value="1"/>
</dbReference>
<proteinExistence type="inferred from homology"/>
<dbReference type="NCBIfam" id="NF002999">
    <property type="entry name" value="PRK03767.1"/>
    <property type="match status" value="1"/>
</dbReference>
<dbReference type="InterPro" id="IPR010089">
    <property type="entry name" value="Flavoprotein_WrbA-like"/>
</dbReference>
<dbReference type="GO" id="GO:0016787">
    <property type="term" value="F:hydrolase activity"/>
    <property type="evidence" value="ECO:0007669"/>
    <property type="project" value="InterPro"/>
</dbReference>
<feature type="active site" description="Nucleophile" evidence="6">
    <location>
        <position position="253"/>
    </location>
</feature>
<evidence type="ECO:0000313" key="11">
    <source>
        <dbReference type="Proteomes" id="UP000239899"/>
    </source>
</evidence>
<name>A0A2P6TPD1_CHLSO</name>
<evidence type="ECO:0000256" key="8">
    <source>
        <dbReference type="SAM" id="MobiDB-lite"/>
    </source>
</evidence>
<feature type="region of interest" description="Disordered" evidence="8">
    <location>
        <begin position="281"/>
        <end position="302"/>
    </location>
</feature>
<dbReference type="Pfam" id="PF03358">
    <property type="entry name" value="FMN_red"/>
    <property type="match status" value="1"/>
</dbReference>
<evidence type="ECO:0000313" key="10">
    <source>
        <dbReference type="EMBL" id="PRW51183.1"/>
    </source>
</evidence>
<dbReference type="InterPro" id="IPR005025">
    <property type="entry name" value="FMN_Rdtase-like_dom"/>
</dbReference>
<dbReference type="OrthoDB" id="504689at2759"/>
<dbReference type="PANTHER" id="PTHR30546">
    <property type="entry name" value="FLAVODOXIN-RELATED PROTEIN WRBA-RELATED"/>
    <property type="match status" value="1"/>
</dbReference>
<comment type="catalytic activity">
    <reaction evidence="5">
        <text>a quinone + NADPH + H(+) = a quinol + NADP(+)</text>
        <dbReference type="Rhea" id="RHEA:46164"/>
        <dbReference type="ChEBI" id="CHEBI:15378"/>
        <dbReference type="ChEBI" id="CHEBI:24646"/>
        <dbReference type="ChEBI" id="CHEBI:57783"/>
        <dbReference type="ChEBI" id="CHEBI:58349"/>
        <dbReference type="ChEBI" id="CHEBI:132124"/>
        <dbReference type="EC" id="1.6.5.2"/>
    </reaction>
</comment>
<dbReference type="AlphaFoldDB" id="A0A2P6TPD1"/>
<gene>
    <name evidence="10" type="ORF">C2E21_5639</name>
</gene>
<comment type="catalytic activity">
    <reaction evidence="4">
        <text>a quinone + NADH + H(+) = a quinol + NAD(+)</text>
        <dbReference type="Rhea" id="RHEA:46160"/>
        <dbReference type="ChEBI" id="CHEBI:15378"/>
        <dbReference type="ChEBI" id="CHEBI:24646"/>
        <dbReference type="ChEBI" id="CHEBI:57540"/>
        <dbReference type="ChEBI" id="CHEBI:57945"/>
        <dbReference type="ChEBI" id="CHEBI:132124"/>
        <dbReference type="EC" id="1.6.5.2"/>
    </reaction>
</comment>
<dbReference type="InterPro" id="IPR008254">
    <property type="entry name" value="Flavodoxin/NO_synth"/>
</dbReference>
<comment type="subunit">
    <text evidence="2">Heterotetramer of two alpha and two beta chains arranged as a dimer of alpha/beta heterodimers.</text>
</comment>
<feature type="compositionally biased region" description="Pro residues" evidence="8">
    <location>
        <begin position="285"/>
        <end position="299"/>
    </location>
</feature>
<dbReference type="EC" id="1.6.5.2" evidence="3"/>
<accession>A0A2P6TPD1</accession>
<dbReference type="Gene3D" id="3.40.50.360">
    <property type="match status" value="1"/>
</dbReference>
<dbReference type="SUPFAM" id="SSF56235">
    <property type="entry name" value="N-terminal nucleophile aminohydrolases (Ntn hydrolases)"/>
    <property type="match status" value="1"/>
</dbReference>
<evidence type="ECO:0000256" key="1">
    <source>
        <dbReference type="ARBA" id="ARBA00006961"/>
    </source>
</evidence>
<dbReference type="FunFam" id="3.40.50.360:FF:000001">
    <property type="entry name" value="NAD(P)H dehydrogenase (Quinone) FQR1-like"/>
    <property type="match status" value="1"/>
</dbReference>
<dbReference type="SUPFAM" id="SSF52218">
    <property type="entry name" value="Flavoproteins"/>
    <property type="match status" value="1"/>
</dbReference>
<evidence type="ECO:0000256" key="5">
    <source>
        <dbReference type="ARBA" id="ARBA00048983"/>
    </source>
</evidence>
<evidence type="ECO:0000256" key="6">
    <source>
        <dbReference type="PIRSR" id="PIRSR600246-1"/>
    </source>
</evidence>
<comment type="caution">
    <text evidence="10">The sequence shown here is derived from an EMBL/GenBank/DDBJ whole genome shotgun (WGS) entry which is preliminary data.</text>
</comment>
<evidence type="ECO:0000256" key="2">
    <source>
        <dbReference type="ARBA" id="ARBA00011601"/>
    </source>
</evidence>
<sequence>MIALHCGAGYHSQALEAAYKRDLGAACRAGAAALAGGGDALAAVTAAIKVLEDSEHGNAGHGSNLSYNGLVECDASVMAGDGAFGAIAAAPGIENPVEAAAVLAREGRLPLSHGRVRPMMLAGDRAREWALSRGLSAAASAAEAAGWHRTDRAQRQWRKYRRMVDEGSGRSGNAASEAPSLAAATAAAKPDGEAALPEQRQPQQDGKQQQHPHHLEQQAGGKRRRVDSAAERESSPPGGEASEEAGASCFYDTVGCVVLAPDGSVAAGVSSGGILLKTEGRAAPAPAPKPAPTPAPKPAPVAQSQAKMTKIAVIYYSTYGHVRALAQKVVEGVNSVEGCEATLFQVLETLPADVLAKMGAPAKADDPVITAEQLKDFDGFLFGIPTRFGMMASQVKAFLDSTGSLWQAGSLVGKPAGVFVSIGTQGGGMETTALTAVTQFAHHGMVFVPTGYSFGPALYDTNEVRGGSAYGAGTLAGATGSRQPSKLELDYAQHQGKYFAGVAKKLAA</sequence>
<reference evidence="10 11" key="1">
    <citation type="journal article" date="2018" name="Plant J.">
        <title>Genome sequences of Chlorella sorokiniana UTEX 1602 and Micractinium conductrix SAG 241.80: implications to maltose excretion by a green alga.</title>
        <authorList>
            <person name="Arriola M.B."/>
            <person name="Velmurugan N."/>
            <person name="Zhang Y."/>
            <person name="Plunkett M.H."/>
            <person name="Hondzo H."/>
            <person name="Barney B.M."/>
        </authorList>
    </citation>
    <scope>NUCLEOTIDE SEQUENCE [LARGE SCALE GENOMIC DNA]</scope>
    <source>
        <strain evidence="11">UTEX 1602</strain>
    </source>
</reference>